<dbReference type="OrthoDB" id="9795390at2"/>
<dbReference type="GO" id="GO:0004674">
    <property type="term" value="F:protein serine/threonine kinase activity"/>
    <property type="evidence" value="ECO:0007669"/>
    <property type="project" value="TreeGrafter"/>
</dbReference>
<proteinExistence type="predicted"/>
<sequence>MAFLVSSERYFFPDDLSIKSTVPMAKPKEEDLTSLFLASFFNLKNLDLLDQNHIYGHEVQKRKYKKISRNKNFQKSKTKITLPLKKYGEISQVSFVLYDRRVFKSEKLQNEFFVKIKFINEGSKYLCLNEETFVQRRNYFQKLDQTIVEIKRKRDRTAAFSSQFWSRDWIEKVSNSYEKIDRSIEQAVFEFSRNKEKIHILEICGGNGRCARRILSGNSSVHRYTLIELDSKSTEEAKENLKSFREKVEIHQEDVLKMNLEDVISEPPDFIIASGALTTLVFNNPYECKIVLKKMIASLREGGRILLTGLMPEHVSLSQLLYYSNFKVLSSFDNVLNKEFIIIEKLPPRTKLSIRKGKIDFFEALHSCKPRPSRLKEALDPFTEKELREVKSVDLSVLDLDPFELTELRRFPRLKTLSLGFTKNVSQLLSFIPHECFESLETLHLEGTDLKEKDLESLFLKLHAKKLNLLGCPNISPEKAIDYTLKAALNGLTLDLSFLSHNSYTEKQIESALESLFLEEMVPSKVIIPLRVLERIRPLLFKRLASFLIMKKTRFIMDAPFNQETKDRINESQLSKFVKNLNLPQKNNNSPFLPFKNLTPNEQDIFKAIWKMNSGLKLNQIKQIVLFVERQVKSTFEGFPKILRKEDYHLPRDLEVAQDGSIRILLKLKKVPPIGCGISKVVKYALSYPREENRSSEYLANFTVNQEKFPKVIKTLQKVYDLQKQKRGEGLACIQSLTSYINKKGKNKCLVTMPYYANGSLKEYLLNNKQINDPKSFFVNVLRGIHSLHQLGLVHGDIHSGNLLVDCEGQVFVADFDKIRGVRHLLKNPINLNTAPELLEALAEAKTLDIKVLIEKYRLSQKIDSWMAGLLFTNIVKTFNKALFAASNPLSCLPKKGEEILERMQEVKPENRISVACALKEFEELELGA</sequence>
<dbReference type="PANTHER" id="PTHR44167:SF24">
    <property type="entry name" value="SERINE_THREONINE-PROTEIN KINASE CHK2"/>
    <property type="match status" value="1"/>
</dbReference>
<reference evidence="2" key="1">
    <citation type="submission" date="2013-12" db="EMBL/GenBank/DDBJ databases">
        <authorList>
            <person name="Linke B."/>
        </authorList>
    </citation>
    <scope>NUCLEOTIDE SEQUENCE [LARGE SCALE GENOMIC DNA]</scope>
    <source>
        <strain evidence="2">CRIB-18</strain>
    </source>
</reference>
<dbReference type="InterPro" id="IPR011009">
    <property type="entry name" value="Kinase-like_dom_sf"/>
</dbReference>
<protein>
    <recommendedName>
        <fullName evidence="1">Protein kinase domain-containing protein</fullName>
    </recommendedName>
</protein>
<dbReference type="STRING" id="1437425.CSEC_0472"/>
<dbReference type="RefSeq" id="WP_041016821.1">
    <property type="nucleotide sequence ID" value="NZ_CCEJ010000003.1"/>
</dbReference>
<feature type="domain" description="Protein kinase" evidence="1">
    <location>
        <begin position="668"/>
        <end position="925"/>
    </location>
</feature>
<dbReference type="InterPro" id="IPR025714">
    <property type="entry name" value="Methyltranfer_dom"/>
</dbReference>
<dbReference type="Gene3D" id="3.80.10.10">
    <property type="entry name" value="Ribonuclease Inhibitor"/>
    <property type="match status" value="1"/>
</dbReference>
<dbReference type="SUPFAM" id="SSF53335">
    <property type="entry name" value="S-adenosyl-L-methionine-dependent methyltransferases"/>
    <property type="match status" value="1"/>
</dbReference>
<dbReference type="Pfam" id="PF13847">
    <property type="entry name" value="Methyltransf_31"/>
    <property type="match status" value="1"/>
</dbReference>
<dbReference type="AlphaFoldDB" id="A0A090DWU1"/>
<dbReference type="GO" id="GO:0005524">
    <property type="term" value="F:ATP binding"/>
    <property type="evidence" value="ECO:0007669"/>
    <property type="project" value="InterPro"/>
</dbReference>
<accession>A0A090DWU1</accession>
<dbReference type="SMART" id="SM00220">
    <property type="entry name" value="S_TKc"/>
    <property type="match status" value="1"/>
</dbReference>
<dbReference type="SUPFAM" id="SSF52047">
    <property type="entry name" value="RNI-like"/>
    <property type="match status" value="1"/>
</dbReference>
<dbReference type="CDD" id="cd02440">
    <property type="entry name" value="AdoMet_MTases"/>
    <property type="match status" value="1"/>
</dbReference>
<dbReference type="InterPro" id="IPR000719">
    <property type="entry name" value="Prot_kinase_dom"/>
</dbReference>
<dbReference type="SUPFAM" id="SSF56112">
    <property type="entry name" value="Protein kinase-like (PK-like)"/>
    <property type="match status" value="1"/>
</dbReference>
<reference evidence="2" key="2">
    <citation type="submission" date="2014-09" db="EMBL/GenBank/DDBJ databases">
        <title>Criblamydia sequanensis harbors a mega-plasmid encoding arsenite resistance.</title>
        <authorList>
            <person name="Bertelli C."/>
            <person name="Goesmann A."/>
            <person name="Greub G."/>
        </authorList>
    </citation>
    <scope>NUCLEOTIDE SEQUENCE [LARGE SCALE GENOMIC DNA]</scope>
    <source>
        <strain evidence="2">CRIB-18</strain>
    </source>
</reference>
<dbReference type="Proteomes" id="UP000031552">
    <property type="component" value="Unassembled WGS sequence"/>
</dbReference>
<keyword evidence="3" id="KW-1185">Reference proteome</keyword>
<evidence type="ECO:0000313" key="3">
    <source>
        <dbReference type="Proteomes" id="UP000031552"/>
    </source>
</evidence>
<dbReference type="Gene3D" id="1.10.510.10">
    <property type="entry name" value="Transferase(Phosphotransferase) domain 1"/>
    <property type="match status" value="1"/>
</dbReference>
<evidence type="ECO:0000313" key="2">
    <source>
        <dbReference type="EMBL" id="CDR33309.1"/>
    </source>
</evidence>
<dbReference type="PROSITE" id="PS50011">
    <property type="entry name" value="PROTEIN_KINASE_DOM"/>
    <property type="match status" value="1"/>
</dbReference>
<dbReference type="Pfam" id="PF00069">
    <property type="entry name" value="Pkinase"/>
    <property type="match status" value="1"/>
</dbReference>
<comment type="caution">
    <text evidence="2">The sequence shown here is derived from an EMBL/GenBank/DDBJ whole genome shotgun (WGS) entry which is preliminary data.</text>
</comment>
<dbReference type="InterPro" id="IPR029063">
    <property type="entry name" value="SAM-dependent_MTases_sf"/>
</dbReference>
<dbReference type="InterPro" id="IPR032675">
    <property type="entry name" value="LRR_dom_sf"/>
</dbReference>
<organism evidence="2 3">
    <name type="scientific">Candidatus Criblamydia sequanensis CRIB-18</name>
    <dbReference type="NCBI Taxonomy" id="1437425"/>
    <lineage>
        <taxon>Bacteria</taxon>
        <taxon>Pseudomonadati</taxon>
        <taxon>Chlamydiota</taxon>
        <taxon>Chlamydiia</taxon>
        <taxon>Parachlamydiales</taxon>
        <taxon>Candidatus Criblamydiaceae</taxon>
        <taxon>Candidatus Criblamydia</taxon>
    </lineage>
</organism>
<gene>
    <name evidence="2" type="ORF">CSEC_0472</name>
</gene>
<dbReference type="EMBL" id="CCEJ010000003">
    <property type="protein sequence ID" value="CDR33309.1"/>
    <property type="molecule type" value="Genomic_DNA"/>
</dbReference>
<evidence type="ECO:0000259" key="1">
    <source>
        <dbReference type="PROSITE" id="PS50011"/>
    </source>
</evidence>
<dbReference type="PANTHER" id="PTHR44167">
    <property type="entry name" value="OVARIAN-SPECIFIC SERINE/THREONINE-PROTEIN KINASE LOK-RELATED"/>
    <property type="match status" value="1"/>
</dbReference>
<name>A0A090DWU1_9BACT</name>
<dbReference type="Gene3D" id="3.40.50.150">
    <property type="entry name" value="Vaccinia Virus protein VP39"/>
    <property type="match status" value="1"/>
</dbReference>